<dbReference type="Gene3D" id="3.30.1660.10">
    <property type="entry name" value="Flavin-binding protein dodecin"/>
    <property type="match status" value="1"/>
</dbReference>
<evidence type="ECO:0000313" key="2">
    <source>
        <dbReference type="Proteomes" id="UP000317332"/>
    </source>
</evidence>
<dbReference type="InterPro" id="IPR036694">
    <property type="entry name" value="Dodecin-like_sf"/>
</dbReference>
<proteinExistence type="predicted"/>
<dbReference type="AlphaFoldDB" id="A0A506PI97"/>
<dbReference type="Pfam" id="PF07311">
    <property type="entry name" value="Dodecin"/>
    <property type="match status" value="1"/>
</dbReference>
<dbReference type="RefSeq" id="WP_140990256.1">
    <property type="nucleotide sequence ID" value="NZ_VHIQ01000004.1"/>
</dbReference>
<dbReference type="Proteomes" id="UP000317332">
    <property type="component" value="Unassembled WGS sequence"/>
</dbReference>
<organism evidence="1 2">
    <name type="scientific">Paucihalobacter ruber</name>
    <dbReference type="NCBI Taxonomy" id="2567861"/>
    <lineage>
        <taxon>Bacteria</taxon>
        <taxon>Pseudomonadati</taxon>
        <taxon>Bacteroidota</taxon>
        <taxon>Flavobacteriia</taxon>
        <taxon>Flavobacteriales</taxon>
        <taxon>Flavobacteriaceae</taxon>
        <taxon>Paucihalobacter</taxon>
    </lineage>
</organism>
<dbReference type="OrthoDB" id="1525133at2"/>
<dbReference type="PANTHER" id="PTHR39324:SF1">
    <property type="entry name" value="CALCIUM DODECIN"/>
    <property type="match status" value="1"/>
</dbReference>
<sequence>MAILKVIEILANSKISWEDATKNAVSHASKTVKNIASVYVKEQSAVVENGEVAEFRVNVKITFSVNN</sequence>
<dbReference type="SUPFAM" id="SSF89807">
    <property type="entry name" value="Dodecin-like"/>
    <property type="match status" value="1"/>
</dbReference>
<comment type="caution">
    <text evidence="1">The sequence shown here is derived from an EMBL/GenBank/DDBJ whole genome shotgun (WGS) entry which is preliminary data.</text>
</comment>
<reference evidence="1 2" key="1">
    <citation type="submission" date="2019-06" db="EMBL/GenBank/DDBJ databases">
        <title>Flavobacteriaceae Paucihalobacterium erythroidium CWB-1, complete genome.</title>
        <authorList>
            <person name="Wu S."/>
        </authorList>
    </citation>
    <scope>NUCLEOTIDE SEQUENCE [LARGE SCALE GENOMIC DNA]</scope>
    <source>
        <strain evidence="1 2">CWB-1</strain>
    </source>
</reference>
<gene>
    <name evidence="1" type="ORF">FJ651_09375</name>
</gene>
<dbReference type="EMBL" id="VHIQ01000004">
    <property type="protein sequence ID" value="TPV33294.1"/>
    <property type="molecule type" value="Genomic_DNA"/>
</dbReference>
<dbReference type="InterPro" id="IPR025543">
    <property type="entry name" value="Dodecin-like"/>
</dbReference>
<dbReference type="InterPro" id="IPR009923">
    <property type="entry name" value="Dodecin"/>
</dbReference>
<keyword evidence="2" id="KW-1185">Reference proteome</keyword>
<accession>A0A506PI97</accession>
<dbReference type="PANTHER" id="PTHR39324">
    <property type="entry name" value="CALCIUM DODECIN"/>
    <property type="match status" value="1"/>
</dbReference>
<evidence type="ECO:0000313" key="1">
    <source>
        <dbReference type="EMBL" id="TPV33294.1"/>
    </source>
</evidence>
<protein>
    <submittedName>
        <fullName evidence="1">Dodecin domain-containing protein</fullName>
    </submittedName>
</protein>
<name>A0A506PI97_9FLAO</name>